<keyword evidence="1" id="KW-0812">Transmembrane</keyword>
<dbReference type="EMBL" id="LR031875">
    <property type="protein sequence ID" value="VDD30425.1"/>
    <property type="molecule type" value="Genomic_DNA"/>
</dbReference>
<reference evidence="2" key="1">
    <citation type="submission" date="2018-11" db="EMBL/GenBank/DDBJ databases">
        <authorList>
            <consortium name="Genoscope - CEA"/>
            <person name="William W."/>
        </authorList>
    </citation>
    <scope>NUCLEOTIDE SEQUENCE</scope>
</reference>
<dbReference type="AlphaFoldDB" id="A0A3P6E8D3"/>
<keyword evidence="1" id="KW-1133">Transmembrane helix</keyword>
<keyword evidence="1" id="KW-0472">Membrane</keyword>
<feature type="transmembrane region" description="Helical" evidence="1">
    <location>
        <begin position="71"/>
        <end position="88"/>
    </location>
</feature>
<name>A0A3P6E8D3_BRAOL</name>
<organism evidence="2">
    <name type="scientific">Brassica oleracea</name>
    <name type="common">Wild cabbage</name>
    <dbReference type="NCBI Taxonomy" id="3712"/>
    <lineage>
        <taxon>Eukaryota</taxon>
        <taxon>Viridiplantae</taxon>
        <taxon>Streptophyta</taxon>
        <taxon>Embryophyta</taxon>
        <taxon>Tracheophyta</taxon>
        <taxon>Spermatophyta</taxon>
        <taxon>Magnoliopsida</taxon>
        <taxon>eudicotyledons</taxon>
        <taxon>Gunneridae</taxon>
        <taxon>Pentapetalae</taxon>
        <taxon>rosids</taxon>
        <taxon>malvids</taxon>
        <taxon>Brassicales</taxon>
        <taxon>Brassicaceae</taxon>
        <taxon>Brassiceae</taxon>
        <taxon>Brassica</taxon>
    </lineage>
</organism>
<evidence type="ECO:0000313" key="2">
    <source>
        <dbReference type="EMBL" id="VDD30425.1"/>
    </source>
</evidence>
<protein>
    <submittedName>
        <fullName evidence="2">Uncharacterized protein</fullName>
    </submittedName>
</protein>
<feature type="transmembrane region" description="Helical" evidence="1">
    <location>
        <begin position="31"/>
        <end position="51"/>
    </location>
</feature>
<gene>
    <name evidence="2" type="ORF">BOLC9T55748H</name>
</gene>
<accession>A0A3P6E8D3</accession>
<sequence length="89" mass="10180">MSFPTHSHSSVSGGLYLFGGWCKYIVIRQRVVVWISLVAGAMVYIVQFFRIYLEFCCYGSFGGGVVVDDSLLVWLDSHWCFFILWLIVS</sequence>
<proteinExistence type="predicted"/>
<evidence type="ECO:0000256" key="1">
    <source>
        <dbReference type="SAM" id="Phobius"/>
    </source>
</evidence>